<gene>
    <name evidence="2" type="ORF">GPM918_LOCUS5387</name>
    <name evidence="1" type="ORF">OVA965_LOCUS900</name>
    <name evidence="4" type="ORF">SRO942_LOCUS5387</name>
    <name evidence="3" type="ORF">TMI583_LOCUS897</name>
</gene>
<evidence type="ECO:0000313" key="5">
    <source>
        <dbReference type="Proteomes" id="UP000663829"/>
    </source>
</evidence>
<dbReference type="AlphaFoldDB" id="A0A813V8P7"/>
<dbReference type="Proteomes" id="UP000677228">
    <property type="component" value="Unassembled WGS sequence"/>
</dbReference>
<dbReference type="Proteomes" id="UP000663829">
    <property type="component" value="Unassembled WGS sequence"/>
</dbReference>
<keyword evidence="5" id="KW-1185">Reference proteome</keyword>
<comment type="caution">
    <text evidence="2">The sequence shown here is derived from an EMBL/GenBank/DDBJ whole genome shotgun (WGS) entry which is preliminary data.</text>
</comment>
<protein>
    <submittedName>
        <fullName evidence="2">Uncharacterized protein</fullName>
    </submittedName>
</protein>
<evidence type="ECO:0000313" key="4">
    <source>
        <dbReference type="EMBL" id="CAF3624786.1"/>
    </source>
</evidence>
<name>A0A813V8P7_9BILA</name>
<dbReference type="Proteomes" id="UP000682733">
    <property type="component" value="Unassembled WGS sequence"/>
</dbReference>
<proteinExistence type="predicted"/>
<dbReference type="EMBL" id="CAJOBA010000144">
    <property type="protein sequence ID" value="CAF3508147.1"/>
    <property type="molecule type" value="Genomic_DNA"/>
</dbReference>
<dbReference type="EMBL" id="CAJNOQ010000777">
    <property type="protein sequence ID" value="CAF0837532.1"/>
    <property type="molecule type" value="Genomic_DNA"/>
</dbReference>
<evidence type="ECO:0000313" key="1">
    <source>
        <dbReference type="EMBL" id="CAF0732406.1"/>
    </source>
</evidence>
<organism evidence="2 5">
    <name type="scientific">Didymodactylos carnosus</name>
    <dbReference type="NCBI Taxonomy" id="1234261"/>
    <lineage>
        <taxon>Eukaryota</taxon>
        <taxon>Metazoa</taxon>
        <taxon>Spiralia</taxon>
        <taxon>Gnathifera</taxon>
        <taxon>Rotifera</taxon>
        <taxon>Eurotatoria</taxon>
        <taxon>Bdelloidea</taxon>
        <taxon>Philodinida</taxon>
        <taxon>Philodinidae</taxon>
        <taxon>Didymodactylos</taxon>
    </lineage>
</organism>
<evidence type="ECO:0000313" key="3">
    <source>
        <dbReference type="EMBL" id="CAF3508147.1"/>
    </source>
</evidence>
<accession>A0A813V8P7</accession>
<evidence type="ECO:0000313" key="2">
    <source>
        <dbReference type="EMBL" id="CAF0837532.1"/>
    </source>
</evidence>
<reference evidence="2" key="1">
    <citation type="submission" date="2021-02" db="EMBL/GenBank/DDBJ databases">
        <authorList>
            <person name="Nowell W R."/>
        </authorList>
    </citation>
    <scope>NUCLEOTIDE SEQUENCE</scope>
</reference>
<dbReference type="Proteomes" id="UP000681722">
    <property type="component" value="Unassembled WGS sequence"/>
</dbReference>
<dbReference type="EMBL" id="CAJNOK010000145">
    <property type="protein sequence ID" value="CAF0732406.1"/>
    <property type="molecule type" value="Genomic_DNA"/>
</dbReference>
<dbReference type="EMBL" id="CAJOBC010000777">
    <property type="protein sequence ID" value="CAF3624786.1"/>
    <property type="molecule type" value="Genomic_DNA"/>
</dbReference>
<sequence>MVCHRSLALSGIGAHPRPANADWHPDVQQTCWSNYGGGSTMEKLLVGSMIHFTTAENEQYLWMLSSDSGQIRLSELIVSIIMHLGDISMFKHLLNADSTGSMSVRFYVDINNQSVTDTNIKLKAQSDEEQIFVLDMTYAKPIELDEAVRL</sequence>